<dbReference type="AlphaFoldDB" id="I0WMX5"/>
<dbReference type="GO" id="GO:0005524">
    <property type="term" value="F:ATP binding"/>
    <property type="evidence" value="ECO:0007669"/>
    <property type="project" value="UniProtKB-KW"/>
</dbReference>
<gene>
    <name evidence="1" type="ORF">W59_22368</name>
</gene>
<dbReference type="PATRIC" id="fig|1165867.3.peg.4571"/>
<keyword evidence="1" id="KW-0067">ATP-binding</keyword>
<dbReference type="Proteomes" id="UP000006447">
    <property type="component" value="Unassembled WGS sequence"/>
</dbReference>
<dbReference type="EMBL" id="AJJH01000125">
    <property type="protein sequence ID" value="EID77741.1"/>
    <property type="molecule type" value="Genomic_DNA"/>
</dbReference>
<evidence type="ECO:0000313" key="1">
    <source>
        <dbReference type="EMBL" id="EID77741.1"/>
    </source>
</evidence>
<name>I0WMX5_RHOOP</name>
<accession>I0WMX5</accession>
<reference evidence="1 2" key="1">
    <citation type="journal article" date="2012" name="J. Bacteriol.">
        <title>Draft genome sequence of the nitrophenol-degrading actinomycete Rhodococcus imtechensis RKJ300.</title>
        <authorList>
            <person name="Vikram S."/>
            <person name="Kumar S."/>
            <person name="Subramanian S."/>
            <person name="Raghava G.P."/>
        </authorList>
    </citation>
    <scope>NUCLEOTIDE SEQUENCE [LARGE SCALE GENOMIC DNA]</scope>
    <source>
        <strain evidence="1 2">RKJ300</strain>
    </source>
</reference>
<comment type="caution">
    <text evidence="1">The sequence shown here is derived from an EMBL/GenBank/DDBJ whole genome shotgun (WGS) entry which is preliminary data.</text>
</comment>
<sequence>MDSAHLDEVIRALAEYGVRSLESAPPSLEELFLRHYGDTRETDPVGGAR</sequence>
<protein>
    <submittedName>
        <fullName evidence="1">ABC transporter ATP-binding protein</fullName>
    </submittedName>
</protein>
<keyword evidence="1" id="KW-0547">Nucleotide-binding</keyword>
<organism evidence="1 2">
    <name type="scientific">Rhodococcus opacus RKJ300 = JCM 13270</name>
    <dbReference type="NCBI Taxonomy" id="1165867"/>
    <lineage>
        <taxon>Bacteria</taxon>
        <taxon>Bacillati</taxon>
        <taxon>Actinomycetota</taxon>
        <taxon>Actinomycetes</taxon>
        <taxon>Mycobacteriales</taxon>
        <taxon>Nocardiaceae</taxon>
        <taxon>Rhodococcus</taxon>
    </lineage>
</organism>
<evidence type="ECO:0000313" key="2">
    <source>
        <dbReference type="Proteomes" id="UP000006447"/>
    </source>
</evidence>
<proteinExistence type="predicted"/>